<dbReference type="GO" id="GO:0003723">
    <property type="term" value="F:RNA binding"/>
    <property type="evidence" value="ECO:0007669"/>
    <property type="project" value="UniProtKB-KW"/>
</dbReference>
<keyword evidence="5" id="KW-0805">Transcription regulation</keyword>
<keyword evidence="1" id="KW-0806">Transcription termination</keyword>
<dbReference type="InterPro" id="IPR036555">
    <property type="entry name" value="NusA_N_sf"/>
</dbReference>
<sequence>MGKEILAVVEVMANEKGVDKEIIFDAIETALATATRKSQNDEVNVRVSIDRDTGDYETFRCWEVIDDATAIEDNVGWYIREMDAVDEDPNIEIGEFIEEPMESIEFGRIGAQAAKQVIVQKIREAERKKIVAEYSKRIGEILTGQVKRVDRGDIILDLGDNVEAIIPRSQLVARENFRMGDRVRGYLQAVEFRPRGPLLTMSRACNEMLMELFKIEVPEIGDDLIDVMSVARDVGFRAKVAVRGNDPRLDPIGACVGMRGSRVQSVTNELNGERIDIIQWDVSDAQFVINAMAPAEVISIMVDEDKHTMDLSVDDEQLSQAIGKSGQNIRLASELTGWELNVMSQTEMAEKHDVESKAQIELFVNALDIDEEMATVLAEEGFSTLEEVAYVPTAEMLEVDGFDEELVAELKQRAKDALLTHAIAEEEKIALAEPAEDLLSLEGMTDDMAKQLAANGVVTQEDLAELSIDELLEFVELDEATAGELILKARAPWFEE</sequence>
<evidence type="ECO:0000256" key="1">
    <source>
        <dbReference type="ARBA" id="ARBA00022472"/>
    </source>
</evidence>
<keyword evidence="6" id="KW-0804">Transcription</keyword>
<evidence type="ECO:0000256" key="4">
    <source>
        <dbReference type="ARBA" id="ARBA00022884"/>
    </source>
</evidence>
<dbReference type="SUPFAM" id="SSF69705">
    <property type="entry name" value="Transcription factor NusA, N-terminal domain"/>
    <property type="match status" value="1"/>
</dbReference>
<dbReference type="SUPFAM" id="SSF47794">
    <property type="entry name" value="Rad51 N-terminal domain-like"/>
    <property type="match status" value="2"/>
</dbReference>
<dbReference type="CDD" id="cd02134">
    <property type="entry name" value="KH-II_NusA_rpt1"/>
    <property type="match status" value="1"/>
</dbReference>
<dbReference type="GO" id="GO:0006353">
    <property type="term" value="P:DNA-templated transcription termination"/>
    <property type="evidence" value="ECO:0007669"/>
    <property type="project" value="UniProtKB-KW"/>
</dbReference>
<dbReference type="Pfam" id="PF00575">
    <property type="entry name" value="S1"/>
    <property type="match status" value="1"/>
</dbReference>
<keyword evidence="4" id="KW-0694">RNA-binding</keyword>
<dbReference type="InterPro" id="IPR013735">
    <property type="entry name" value="TF_NusA_N"/>
</dbReference>
<dbReference type="PANTHER" id="PTHR22648">
    <property type="entry name" value="TRANSCRIPTION TERMINATION FACTOR NUSA"/>
    <property type="match status" value="1"/>
</dbReference>
<dbReference type="PROSITE" id="PS50084">
    <property type="entry name" value="KH_TYPE_1"/>
    <property type="match status" value="1"/>
</dbReference>
<gene>
    <name evidence="8" type="ORF">MNBD_GAMMA04-84</name>
</gene>
<dbReference type="Pfam" id="PF08529">
    <property type="entry name" value="NusA_N"/>
    <property type="match status" value="1"/>
</dbReference>
<dbReference type="PROSITE" id="PS50126">
    <property type="entry name" value="S1"/>
    <property type="match status" value="1"/>
</dbReference>
<dbReference type="Pfam" id="PF14520">
    <property type="entry name" value="HHH_5"/>
    <property type="match status" value="1"/>
</dbReference>
<evidence type="ECO:0000256" key="3">
    <source>
        <dbReference type="ARBA" id="ARBA00022814"/>
    </source>
</evidence>
<accession>A0A3B0VL58</accession>
<dbReference type="NCBIfam" id="TIGR01954">
    <property type="entry name" value="nusA_Cterm_rpt"/>
    <property type="match status" value="1"/>
</dbReference>
<dbReference type="Pfam" id="PF26594">
    <property type="entry name" value="KH_NusA_2nd"/>
    <property type="match status" value="1"/>
</dbReference>
<dbReference type="NCBIfam" id="TIGR01953">
    <property type="entry name" value="NusA"/>
    <property type="match status" value="1"/>
</dbReference>
<dbReference type="EMBL" id="UOFB01000031">
    <property type="protein sequence ID" value="VAW44285.1"/>
    <property type="molecule type" value="Genomic_DNA"/>
</dbReference>
<evidence type="ECO:0000259" key="7">
    <source>
        <dbReference type="PROSITE" id="PS50126"/>
    </source>
</evidence>
<dbReference type="InterPro" id="IPR004087">
    <property type="entry name" value="KH_dom"/>
</dbReference>
<keyword evidence="3" id="KW-0889">Transcription antitermination</keyword>
<dbReference type="SUPFAM" id="SSF54814">
    <property type="entry name" value="Prokaryotic type KH domain (KH-domain type II)"/>
    <property type="match status" value="2"/>
</dbReference>
<dbReference type="InterPro" id="IPR009019">
    <property type="entry name" value="KH_sf_prok-type"/>
</dbReference>
<dbReference type="InterPro" id="IPR015946">
    <property type="entry name" value="KH_dom-like_a/b"/>
</dbReference>
<dbReference type="InterPro" id="IPR030842">
    <property type="entry name" value="TF_NusA_bacterial"/>
</dbReference>
<reference evidence="8" key="1">
    <citation type="submission" date="2018-06" db="EMBL/GenBank/DDBJ databases">
        <authorList>
            <person name="Zhirakovskaya E."/>
        </authorList>
    </citation>
    <scope>NUCLEOTIDE SEQUENCE</scope>
</reference>
<evidence type="ECO:0000256" key="2">
    <source>
        <dbReference type="ARBA" id="ARBA00022490"/>
    </source>
</evidence>
<keyword evidence="2" id="KW-0963">Cytoplasm</keyword>
<dbReference type="InterPro" id="IPR058582">
    <property type="entry name" value="KH_NusA_2nd"/>
</dbReference>
<dbReference type="InterPro" id="IPR025249">
    <property type="entry name" value="TF_NusA_KH_1st"/>
</dbReference>
<dbReference type="InterPro" id="IPR010214">
    <property type="entry name" value="Tscrpt_termin_fac_NusA_C_rpt"/>
</dbReference>
<feature type="domain" description="S1 motif" evidence="7">
    <location>
        <begin position="139"/>
        <end position="204"/>
    </location>
</feature>
<evidence type="ECO:0000256" key="5">
    <source>
        <dbReference type="ARBA" id="ARBA00023015"/>
    </source>
</evidence>
<evidence type="ECO:0000313" key="8">
    <source>
        <dbReference type="EMBL" id="VAW44285.1"/>
    </source>
</evidence>
<dbReference type="InterPro" id="IPR010995">
    <property type="entry name" value="DNA_repair_Rad51/TF_NusA_a-hlx"/>
</dbReference>
<dbReference type="GO" id="GO:0003700">
    <property type="term" value="F:DNA-binding transcription factor activity"/>
    <property type="evidence" value="ECO:0007669"/>
    <property type="project" value="InterPro"/>
</dbReference>
<dbReference type="SMART" id="SM00322">
    <property type="entry name" value="KH"/>
    <property type="match status" value="2"/>
</dbReference>
<dbReference type="AlphaFoldDB" id="A0A3B0VL58"/>
<dbReference type="InterPro" id="IPR012340">
    <property type="entry name" value="NA-bd_OB-fold"/>
</dbReference>
<dbReference type="InterPro" id="IPR010213">
    <property type="entry name" value="TF_NusA"/>
</dbReference>
<dbReference type="HAMAP" id="MF_00945_B">
    <property type="entry name" value="NusA_B"/>
    <property type="match status" value="1"/>
</dbReference>
<dbReference type="PANTHER" id="PTHR22648:SF0">
    <property type="entry name" value="TRANSCRIPTION TERMINATION_ANTITERMINATION PROTEIN NUSA"/>
    <property type="match status" value="1"/>
</dbReference>
<dbReference type="Gene3D" id="2.40.50.140">
    <property type="entry name" value="Nucleic acid-binding proteins"/>
    <property type="match status" value="1"/>
</dbReference>
<organism evidence="8">
    <name type="scientific">hydrothermal vent metagenome</name>
    <dbReference type="NCBI Taxonomy" id="652676"/>
    <lineage>
        <taxon>unclassified sequences</taxon>
        <taxon>metagenomes</taxon>
        <taxon>ecological metagenomes</taxon>
    </lineage>
</organism>
<dbReference type="CDD" id="cd04455">
    <property type="entry name" value="S1_NusA"/>
    <property type="match status" value="1"/>
</dbReference>
<dbReference type="Gene3D" id="3.30.1480.10">
    <property type="entry name" value="NusA, N-terminal domain"/>
    <property type="match status" value="1"/>
</dbReference>
<dbReference type="FunFam" id="3.30.300.20:FF:000002">
    <property type="entry name" value="Transcription termination/antitermination protein NusA"/>
    <property type="match status" value="1"/>
</dbReference>
<protein>
    <submittedName>
        <fullName evidence="8">Transcription termination protein NusA</fullName>
    </submittedName>
</protein>
<dbReference type="GO" id="GO:0005829">
    <property type="term" value="C:cytosol"/>
    <property type="evidence" value="ECO:0007669"/>
    <property type="project" value="TreeGrafter"/>
</dbReference>
<dbReference type="GO" id="GO:0031564">
    <property type="term" value="P:transcription antitermination"/>
    <property type="evidence" value="ECO:0007669"/>
    <property type="project" value="UniProtKB-KW"/>
</dbReference>
<dbReference type="InterPro" id="IPR003029">
    <property type="entry name" value="S1_domain"/>
</dbReference>
<dbReference type="GO" id="GO:0000166">
    <property type="term" value="F:nucleotide binding"/>
    <property type="evidence" value="ECO:0007669"/>
    <property type="project" value="InterPro"/>
</dbReference>
<dbReference type="FunFam" id="1.10.150.20:FF:000018">
    <property type="entry name" value="Transcription termination/antitermination protein NusA"/>
    <property type="match status" value="1"/>
</dbReference>
<dbReference type="Gene3D" id="3.30.300.20">
    <property type="match status" value="2"/>
</dbReference>
<dbReference type="SUPFAM" id="SSF50249">
    <property type="entry name" value="Nucleic acid-binding proteins"/>
    <property type="match status" value="1"/>
</dbReference>
<dbReference type="Pfam" id="PF13184">
    <property type="entry name" value="KH_NusA_1st"/>
    <property type="match status" value="1"/>
</dbReference>
<dbReference type="Gene3D" id="1.10.150.20">
    <property type="entry name" value="5' to 3' exonuclease, C-terminal subdomain"/>
    <property type="match status" value="2"/>
</dbReference>
<name>A0A3B0VL58_9ZZZZ</name>
<dbReference type="SMART" id="SM00316">
    <property type="entry name" value="S1"/>
    <property type="match status" value="1"/>
</dbReference>
<dbReference type="FunFam" id="3.30.300.20:FF:000005">
    <property type="entry name" value="Transcription termination/antitermination protein NusA"/>
    <property type="match status" value="1"/>
</dbReference>
<dbReference type="CDD" id="cd22529">
    <property type="entry name" value="KH-II_NusA_rpt2"/>
    <property type="match status" value="1"/>
</dbReference>
<evidence type="ECO:0000256" key="6">
    <source>
        <dbReference type="ARBA" id="ARBA00023163"/>
    </source>
</evidence>
<proteinExistence type="inferred from homology"/>